<dbReference type="Pfam" id="PF06697">
    <property type="entry name" value="DUF1191"/>
    <property type="match status" value="1"/>
</dbReference>
<name>A0A9D4ZQ62_ADICA</name>
<dbReference type="AlphaFoldDB" id="A0A9D4ZQ62"/>
<evidence type="ECO:0000256" key="1">
    <source>
        <dbReference type="SAM" id="MobiDB-lite"/>
    </source>
</evidence>
<sequence length="354" mass="37905">MDLLRTLIAFCTLLHQLLPAAAFNYSAESSTLMRLPERHTYTKVLQTHSSGRATTATANGVRRAGIDSNLHKYAVQRLLSGHFHTGVAYNVSLPPSLQGVRCQVMRLRAGSLHRRGLSFNDFLIPKGARVHTGGPFVLMVYKSIPLSLTALLYTLPPGYTLISPILGLLVYTSLTPTAFNASSVEKSLTDMPPISITIPIDESSVHSQDGPLCAFFDINGVLSLSSLSSPPSTCSSATLMDMALVLSSSSSSPPPPSNYTSNGPPSSKPRKAAPAKAWRVALIAVLASFCGLAVMGATIMVGFRVLHKRHVAKMVKEPTDQQETLQTSVIGHTRAPTAASVRTKPTLETESLKT</sequence>
<feature type="signal peptide" evidence="3">
    <location>
        <begin position="1"/>
        <end position="22"/>
    </location>
</feature>
<keyword evidence="5" id="KW-1185">Reference proteome</keyword>
<gene>
    <name evidence="4" type="ORF">GOP47_0003466</name>
</gene>
<dbReference type="InterPro" id="IPR010605">
    <property type="entry name" value="DUF1191"/>
</dbReference>
<keyword evidence="2" id="KW-0812">Transmembrane</keyword>
<dbReference type="GO" id="GO:0016020">
    <property type="term" value="C:membrane"/>
    <property type="evidence" value="ECO:0007669"/>
    <property type="project" value="TreeGrafter"/>
</dbReference>
<dbReference type="OrthoDB" id="1925347at2759"/>
<dbReference type="Proteomes" id="UP000886520">
    <property type="component" value="Chromosome 3"/>
</dbReference>
<accession>A0A9D4ZQ62</accession>
<comment type="caution">
    <text evidence="4">The sequence shown here is derived from an EMBL/GenBank/DDBJ whole genome shotgun (WGS) entry which is preliminary data.</text>
</comment>
<feature type="compositionally biased region" description="Polar residues" evidence="1">
    <location>
        <begin position="321"/>
        <end position="330"/>
    </location>
</feature>
<proteinExistence type="predicted"/>
<feature type="transmembrane region" description="Helical" evidence="2">
    <location>
        <begin position="277"/>
        <end position="306"/>
    </location>
</feature>
<dbReference type="PANTHER" id="PTHR33512">
    <property type="entry name" value="PROTEIN, PUTATIVE (DUF1191)-RELATED"/>
    <property type="match status" value="1"/>
</dbReference>
<feature type="chain" id="PRO_5038995880" evidence="3">
    <location>
        <begin position="23"/>
        <end position="354"/>
    </location>
</feature>
<keyword evidence="3" id="KW-0732">Signal</keyword>
<evidence type="ECO:0000313" key="5">
    <source>
        <dbReference type="Proteomes" id="UP000886520"/>
    </source>
</evidence>
<evidence type="ECO:0000313" key="4">
    <source>
        <dbReference type="EMBL" id="KAI5083723.1"/>
    </source>
</evidence>
<keyword evidence="2" id="KW-1133">Transmembrane helix</keyword>
<feature type="region of interest" description="Disordered" evidence="1">
    <location>
        <begin position="248"/>
        <end position="271"/>
    </location>
</feature>
<keyword evidence="2" id="KW-0472">Membrane</keyword>
<evidence type="ECO:0000256" key="3">
    <source>
        <dbReference type="SAM" id="SignalP"/>
    </source>
</evidence>
<feature type="region of interest" description="Disordered" evidence="1">
    <location>
        <begin position="317"/>
        <end position="354"/>
    </location>
</feature>
<protein>
    <submittedName>
        <fullName evidence="4">Uncharacterized protein</fullName>
    </submittedName>
</protein>
<dbReference type="EMBL" id="JABFUD020000002">
    <property type="protein sequence ID" value="KAI5083723.1"/>
    <property type="molecule type" value="Genomic_DNA"/>
</dbReference>
<organism evidence="4 5">
    <name type="scientific">Adiantum capillus-veneris</name>
    <name type="common">Maidenhair fern</name>
    <dbReference type="NCBI Taxonomy" id="13818"/>
    <lineage>
        <taxon>Eukaryota</taxon>
        <taxon>Viridiplantae</taxon>
        <taxon>Streptophyta</taxon>
        <taxon>Embryophyta</taxon>
        <taxon>Tracheophyta</taxon>
        <taxon>Polypodiopsida</taxon>
        <taxon>Polypodiidae</taxon>
        <taxon>Polypodiales</taxon>
        <taxon>Pteridineae</taxon>
        <taxon>Pteridaceae</taxon>
        <taxon>Vittarioideae</taxon>
        <taxon>Adiantum</taxon>
    </lineage>
</organism>
<evidence type="ECO:0000256" key="2">
    <source>
        <dbReference type="SAM" id="Phobius"/>
    </source>
</evidence>
<reference evidence="4" key="1">
    <citation type="submission" date="2021-01" db="EMBL/GenBank/DDBJ databases">
        <title>Adiantum capillus-veneris genome.</title>
        <authorList>
            <person name="Fang Y."/>
            <person name="Liao Q."/>
        </authorList>
    </citation>
    <scope>NUCLEOTIDE SEQUENCE</scope>
    <source>
        <strain evidence="4">H3</strain>
        <tissue evidence="4">Leaf</tissue>
    </source>
</reference>
<feature type="compositionally biased region" description="Basic and acidic residues" evidence="1">
    <location>
        <begin position="345"/>
        <end position="354"/>
    </location>
</feature>
<dbReference type="PANTHER" id="PTHR33512:SF14">
    <property type="entry name" value="EXPRESSED PROTEIN"/>
    <property type="match status" value="1"/>
</dbReference>